<keyword evidence="4" id="KW-0862">Zinc</keyword>
<evidence type="ECO:0008006" key="12">
    <source>
        <dbReference type="Google" id="ProtNLM"/>
    </source>
</evidence>
<feature type="region of interest" description="Disordered" evidence="7">
    <location>
        <begin position="122"/>
        <end position="176"/>
    </location>
</feature>
<sequence length="294" mass="34015">MATVEDAEMLVKHYTQNPLVFNGRIVRLNICTKYKTLNKVVYIGQIPNSKYTDEEVLKLAEPYGRVKKYFLNRIRRECFLEMYNAEDAEKMAADYKAKPLRFSGKRLTLYVSRKYKQLKHGLRVPNTKKRASESPPLKSSHDSEEPPGKKPKEEVKPEEEEKKEEEVQSCEVSGEETVMDENLGAEKLKDSEDVSCLYSSLLKRSIKDDFESFARSSSGSRQKKLAVIIVIVTISGVEHVKAGFYCRICFLFYSNEDTAKKMHCSSQAHYNKLQWNQHINGLRHAENRRQLLDM</sequence>
<dbReference type="InterPro" id="IPR012677">
    <property type="entry name" value="Nucleotide-bd_a/b_plait_sf"/>
</dbReference>
<keyword evidence="5" id="KW-0539">Nucleus</keyword>
<evidence type="ECO:0000256" key="2">
    <source>
        <dbReference type="ARBA" id="ARBA00022723"/>
    </source>
</evidence>
<evidence type="ECO:0000256" key="5">
    <source>
        <dbReference type="ARBA" id="ARBA00023242"/>
    </source>
</evidence>
<dbReference type="Proteomes" id="UP000261580">
    <property type="component" value="Unassembled WGS sequence"/>
</dbReference>
<dbReference type="AlphaFoldDB" id="A0A3Q4HAY1"/>
<evidence type="ECO:0000313" key="10">
    <source>
        <dbReference type="Ensembl" id="ENSNBRP00000017333.1"/>
    </source>
</evidence>
<dbReference type="GO" id="GO:0003723">
    <property type="term" value="F:RNA binding"/>
    <property type="evidence" value="ECO:0007669"/>
    <property type="project" value="UniProtKB-UniRule"/>
</dbReference>
<evidence type="ECO:0000259" key="8">
    <source>
        <dbReference type="PROSITE" id="PS50102"/>
    </source>
</evidence>
<evidence type="ECO:0000313" key="11">
    <source>
        <dbReference type="Proteomes" id="UP000261580"/>
    </source>
</evidence>
<dbReference type="PANTHER" id="PTHR15592">
    <property type="entry name" value="MATRIN 3/NUCLEAR PROTEIN 220-RELATED"/>
    <property type="match status" value="1"/>
</dbReference>
<keyword evidence="2" id="KW-0479">Metal-binding</keyword>
<evidence type="ECO:0000256" key="6">
    <source>
        <dbReference type="PROSITE-ProRule" id="PRU00176"/>
    </source>
</evidence>
<dbReference type="PROSITE" id="PS50102">
    <property type="entry name" value="RRM"/>
    <property type="match status" value="1"/>
</dbReference>
<dbReference type="CDD" id="cd12436">
    <property type="entry name" value="RRM1_2_MATR3_like"/>
    <property type="match status" value="1"/>
</dbReference>
<dbReference type="InterPro" id="IPR035979">
    <property type="entry name" value="RBD_domain_sf"/>
</dbReference>
<dbReference type="GO" id="GO:0008270">
    <property type="term" value="F:zinc ion binding"/>
    <property type="evidence" value="ECO:0007669"/>
    <property type="project" value="UniProtKB-KW"/>
</dbReference>
<dbReference type="SMART" id="SM00360">
    <property type="entry name" value="RRM"/>
    <property type="match status" value="1"/>
</dbReference>
<accession>A0A3Q4HAY1</accession>
<feature type="compositionally biased region" description="Basic and acidic residues" evidence="7">
    <location>
        <begin position="139"/>
        <end position="155"/>
    </location>
</feature>
<keyword evidence="3" id="KW-0863">Zinc-finger</keyword>
<dbReference type="PROSITE" id="PS50171">
    <property type="entry name" value="ZF_MATRIN"/>
    <property type="match status" value="1"/>
</dbReference>
<dbReference type="Gene3D" id="3.30.70.330">
    <property type="match status" value="2"/>
</dbReference>
<dbReference type="Bgee" id="ENSNBRG00000013335">
    <property type="expression patterns" value="Expressed in brain and 5 other cell types or tissues"/>
</dbReference>
<evidence type="ECO:0000256" key="1">
    <source>
        <dbReference type="ARBA" id="ARBA00004123"/>
    </source>
</evidence>
<protein>
    <recommendedName>
        <fullName evidence="12">Matrin 3-like 1.1</fullName>
    </recommendedName>
</protein>
<dbReference type="InterPro" id="IPR000690">
    <property type="entry name" value="Matrin/U1-C_Znf_C2H2"/>
</dbReference>
<reference evidence="10" key="1">
    <citation type="submission" date="2025-08" db="UniProtKB">
        <authorList>
            <consortium name="Ensembl"/>
        </authorList>
    </citation>
    <scope>IDENTIFICATION</scope>
</reference>
<feature type="domain" description="RRM" evidence="8">
    <location>
        <begin position="39"/>
        <end position="114"/>
    </location>
</feature>
<dbReference type="GO" id="GO:0005634">
    <property type="term" value="C:nucleus"/>
    <property type="evidence" value="ECO:0007669"/>
    <property type="project" value="UniProtKB-SubCell"/>
</dbReference>
<evidence type="ECO:0000256" key="7">
    <source>
        <dbReference type="SAM" id="MobiDB-lite"/>
    </source>
</evidence>
<dbReference type="SUPFAM" id="SSF54928">
    <property type="entry name" value="RNA-binding domain, RBD"/>
    <property type="match status" value="1"/>
</dbReference>
<organism evidence="10 11">
    <name type="scientific">Neolamprologus brichardi</name>
    <name type="common">Fairy cichlid</name>
    <name type="synonym">Lamprologus brichardi</name>
    <dbReference type="NCBI Taxonomy" id="32507"/>
    <lineage>
        <taxon>Eukaryota</taxon>
        <taxon>Metazoa</taxon>
        <taxon>Chordata</taxon>
        <taxon>Craniata</taxon>
        <taxon>Vertebrata</taxon>
        <taxon>Euteleostomi</taxon>
        <taxon>Actinopterygii</taxon>
        <taxon>Neopterygii</taxon>
        <taxon>Teleostei</taxon>
        <taxon>Neoteleostei</taxon>
        <taxon>Acanthomorphata</taxon>
        <taxon>Ovalentaria</taxon>
        <taxon>Cichlomorphae</taxon>
        <taxon>Cichliformes</taxon>
        <taxon>Cichlidae</taxon>
        <taxon>African cichlids</taxon>
        <taxon>Pseudocrenilabrinae</taxon>
        <taxon>Lamprologini</taxon>
        <taxon>Neolamprologus</taxon>
    </lineage>
</organism>
<comment type="subcellular location">
    <subcellularLocation>
        <location evidence="1">Nucleus</location>
    </subcellularLocation>
</comment>
<dbReference type="InterPro" id="IPR000504">
    <property type="entry name" value="RRM_dom"/>
</dbReference>
<dbReference type="GeneTree" id="ENSGT00940000153322"/>
<dbReference type="Ensembl" id="ENSNBRT00000017799.1">
    <property type="protein sequence ID" value="ENSNBRP00000017333.1"/>
    <property type="gene ID" value="ENSNBRG00000013335.1"/>
</dbReference>
<evidence type="ECO:0000259" key="9">
    <source>
        <dbReference type="PROSITE" id="PS50171"/>
    </source>
</evidence>
<name>A0A3Q4HAY1_NEOBR</name>
<feature type="domain" description="Matrin-type" evidence="9">
    <location>
        <begin position="244"/>
        <end position="275"/>
    </location>
</feature>
<keyword evidence="6" id="KW-0694">RNA-binding</keyword>
<proteinExistence type="predicted"/>
<evidence type="ECO:0000256" key="4">
    <source>
        <dbReference type="ARBA" id="ARBA00022833"/>
    </source>
</evidence>
<reference evidence="10" key="2">
    <citation type="submission" date="2025-09" db="UniProtKB">
        <authorList>
            <consortium name="Ensembl"/>
        </authorList>
    </citation>
    <scope>IDENTIFICATION</scope>
</reference>
<evidence type="ECO:0000256" key="3">
    <source>
        <dbReference type="ARBA" id="ARBA00022771"/>
    </source>
</evidence>
<keyword evidence="11" id="KW-1185">Reference proteome</keyword>